<gene>
    <name evidence="1" type="ORF">QQ008_06510</name>
</gene>
<dbReference type="RefSeq" id="WP_346751032.1">
    <property type="nucleotide sequence ID" value="NZ_JAUJEA010000002.1"/>
</dbReference>
<proteinExistence type="predicted"/>
<dbReference type="EMBL" id="JAUJEA010000002">
    <property type="protein sequence ID" value="MDN5201002.1"/>
    <property type="molecule type" value="Genomic_DNA"/>
</dbReference>
<protein>
    <submittedName>
        <fullName evidence="1">Uncharacterized protein</fullName>
    </submittedName>
</protein>
<evidence type="ECO:0000313" key="2">
    <source>
        <dbReference type="Proteomes" id="UP001172082"/>
    </source>
</evidence>
<sequence>MTLKELEDNIELGRQIFEAVPEKARPGWGTTLLQTFENYLSEIPVYVRELYDITEDENKWGQAHKQFSKIRTFSLENPDYRPESYIILAEKVAKVTYNGSGLPAPFDHDSGWFIPLLAKRTADHIDNNNLRNEILRILKVNLK</sequence>
<dbReference type="Proteomes" id="UP001172082">
    <property type="component" value="Unassembled WGS sequence"/>
</dbReference>
<accession>A0ABT8KLV5</accession>
<keyword evidence="2" id="KW-1185">Reference proteome</keyword>
<comment type="caution">
    <text evidence="1">The sequence shown here is derived from an EMBL/GenBank/DDBJ whole genome shotgun (WGS) entry which is preliminary data.</text>
</comment>
<reference evidence="1" key="1">
    <citation type="submission" date="2023-06" db="EMBL/GenBank/DDBJ databases">
        <title>Genomic of Parafulvivirga corallium.</title>
        <authorList>
            <person name="Wang G."/>
        </authorList>
    </citation>
    <scope>NUCLEOTIDE SEQUENCE</scope>
    <source>
        <strain evidence="1">BMA10</strain>
    </source>
</reference>
<evidence type="ECO:0000313" key="1">
    <source>
        <dbReference type="EMBL" id="MDN5201002.1"/>
    </source>
</evidence>
<name>A0ABT8KLV5_9BACT</name>
<organism evidence="1 2">
    <name type="scientific">Splendidivirga corallicola</name>
    <dbReference type="NCBI Taxonomy" id="3051826"/>
    <lineage>
        <taxon>Bacteria</taxon>
        <taxon>Pseudomonadati</taxon>
        <taxon>Bacteroidota</taxon>
        <taxon>Cytophagia</taxon>
        <taxon>Cytophagales</taxon>
        <taxon>Splendidivirgaceae</taxon>
        <taxon>Splendidivirga</taxon>
    </lineage>
</organism>